<dbReference type="AlphaFoldDB" id="A0A951QCN1"/>
<dbReference type="Proteomes" id="UP000757435">
    <property type="component" value="Unassembled WGS sequence"/>
</dbReference>
<organism evidence="1 2">
    <name type="scientific">Drouetiella hepatica Uher 2000/2452</name>
    <dbReference type="NCBI Taxonomy" id="904376"/>
    <lineage>
        <taxon>Bacteria</taxon>
        <taxon>Bacillati</taxon>
        <taxon>Cyanobacteriota</taxon>
        <taxon>Cyanophyceae</taxon>
        <taxon>Oculatellales</taxon>
        <taxon>Oculatellaceae</taxon>
        <taxon>Drouetiella</taxon>
    </lineage>
</organism>
<name>A0A951QCN1_9CYAN</name>
<evidence type="ECO:0000313" key="2">
    <source>
        <dbReference type="Proteomes" id="UP000757435"/>
    </source>
</evidence>
<gene>
    <name evidence="1" type="ORF">KME15_11670</name>
</gene>
<reference evidence="1" key="2">
    <citation type="journal article" date="2022" name="Microbiol. Resour. Announc.">
        <title>Metagenome Sequencing to Explore Phylogenomics of Terrestrial Cyanobacteria.</title>
        <authorList>
            <person name="Ward R.D."/>
            <person name="Stajich J.E."/>
            <person name="Johansen J.R."/>
            <person name="Huntemann M."/>
            <person name="Clum A."/>
            <person name="Foster B."/>
            <person name="Foster B."/>
            <person name="Roux S."/>
            <person name="Palaniappan K."/>
            <person name="Varghese N."/>
            <person name="Mukherjee S."/>
            <person name="Reddy T.B.K."/>
            <person name="Daum C."/>
            <person name="Copeland A."/>
            <person name="Chen I.A."/>
            <person name="Ivanova N.N."/>
            <person name="Kyrpides N.C."/>
            <person name="Shapiro N."/>
            <person name="Eloe-Fadrosh E.A."/>
            <person name="Pietrasiak N."/>
        </authorList>
    </citation>
    <scope>NUCLEOTIDE SEQUENCE</scope>
    <source>
        <strain evidence="1">UHER 2000/2452</strain>
    </source>
</reference>
<dbReference type="Pfam" id="PF13376">
    <property type="entry name" value="OmdA"/>
    <property type="match status" value="1"/>
</dbReference>
<evidence type="ECO:0000313" key="1">
    <source>
        <dbReference type="EMBL" id="MBW4659325.1"/>
    </source>
</evidence>
<comment type="caution">
    <text evidence="1">The sequence shown here is derived from an EMBL/GenBank/DDBJ whole genome shotgun (WGS) entry which is preliminary data.</text>
</comment>
<dbReference type="EMBL" id="JAHHHD010000011">
    <property type="protein sequence ID" value="MBW4659325.1"/>
    <property type="molecule type" value="Genomic_DNA"/>
</dbReference>
<sequence length="196" mass="22324">MMVNIPVNSTHPMTRAEWRAWLEHHHTRKEGVWLVGYKKATGKSRFDYGEAVEEALCFGWIDSKPNKLDEERSLLWFAPRKSGTGWSKLNKERVERLIACELMMPAGLAKVEAAKQDGSWTALDAIEALEIPLDLEQALTAYESAQNFEAFPRSVKRGILEWISSAKKPETRAKRIEETAQLAAQNLRANQWKASK</sequence>
<proteinExistence type="predicted"/>
<reference evidence="1" key="1">
    <citation type="submission" date="2021-05" db="EMBL/GenBank/DDBJ databases">
        <authorList>
            <person name="Pietrasiak N."/>
            <person name="Ward R."/>
            <person name="Stajich J.E."/>
            <person name="Kurbessoian T."/>
        </authorList>
    </citation>
    <scope>NUCLEOTIDE SEQUENCE</scope>
    <source>
        <strain evidence="1">UHER 2000/2452</strain>
    </source>
</reference>
<accession>A0A951QCN1</accession>
<protein>
    <submittedName>
        <fullName evidence="1">YdeI/OmpD-associated family protein</fullName>
    </submittedName>
</protein>